<keyword evidence="6" id="KW-1185">Reference proteome</keyword>
<dbReference type="PANTHER" id="PTHR38011">
    <property type="entry name" value="DIHYDROFOLATE REDUCTASE FAMILY PROTEIN (AFU_ORTHOLOGUE AFUA_8G06820)"/>
    <property type="match status" value="1"/>
</dbReference>
<dbReference type="Gene3D" id="3.40.430.10">
    <property type="entry name" value="Dihydrofolate Reductase, subunit A"/>
    <property type="match status" value="1"/>
</dbReference>
<dbReference type="InterPro" id="IPR024072">
    <property type="entry name" value="DHFR-like_dom_sf"/>
</dbReference>
<evidence type="ECO:0000259" key="4">
    <source>
        <dbReference type="Pfam" id="PF01872"/>
    </source>
</evidence>
<keyword evidence="3" id="KW-0560">Oxidoreductase</keyword>
<sequence length="232" mass="23751">MPRLDPLGDDADLARRYRHPVAQGRAYVRSTMIASLDGAATVSDGAGGATSGGLGGEGDRRVFAALRAAADVVLVGAGTVRAEDYHTPTHPALAIVTGGGLTPTERLFPPGGPRPLVYVPDGVAATALAEAGATVIPAGAGRVDPTRVLADLHTRGLTRVLVEGGPGLLAQLAAAGLLDEYCQTVAPLVVGGDGTRTTRGPVATGRWEPVHLLADGDGYLYGRWRIRRSVPA</sequence>
<dbReference type="PANTHER" id="PTHR38011:SF7">
    <property type="entry name" value="2,5-DIAMINO-6-RIBOSYLAMINO-4(3H)-PYRIMIDINONE 5'-PHOSPHATE REDUCTASE"/>
    <property type="match status" value="1"/>
</dbReference>
<dbReference type="Proteomes" id="UP001500635">
    <property type="component" value="Unassembled WGS sequence"/>
</dbReference>
<name>A0ABP8KGZ3_9ACTN</name>
<accession>A0ABP8KGZ3</accession>
<organism evidence="5 6">
    <name type="scientific">Tsukamurella soli</name>
    <dbReference type="NCBI Taxonomy" id="644556"/>
    <lineage>
        <taxon>Bacteria</taxon>
        <taxon>Bacillati</taxon>
        <taxon>Actinomycetota</taxon>
        <taxon>Actinomycetes</taxon>
        <taxon>Mycobacteriales</taxon>
        <taxon>Tsukamurellaceae</taxon>
        <taxon>Tsukamurella</taxon>
    </lineage>
</organism>
<dbReference type="RefSeq" id="WP_345001434.1">
    <property type="nucleotide sequence ID" value="NZ_BAABFR010000156.1"/>
</dbReference>
<reference evidence="6" key="1">
    <citation type="journal article" date="2019" name="Int. J. Syst. Evol. Microbiol.">
        <title>The Global Catalogue of Microorganisms (GCM) 10K type strain sequencing project: providing services to taxonomists for standard genome sequencing and annotation.</title>
        <authorList>
            <consortium name="The Broad Institute Genomics Platform"/>
            <consortium name="The Broad Institute Genome Sequencing Center for Infectious Disease"/>
            <person name="Wu L."/>
            <person name="Ma J."/>
        </authorList>
    </citation>
    <scope>NUCLEOTIDE SEQUENCE [LARGE SCALE GENOMIC DNA]</scope>
    <source>
        <strain evidence="6">JCM 17688</strain>
    </source>
</reference>
<gene>
    <name evidence="5" type="ORF">GCM10023147_49990</name>
</gene>
<dbReference type="EMBL" id="BAABFR010000156">
    <property type="protein sequence ID" value="GAA4406415.1"/>
    <property type="molecule type" value="Genomic_DNA"/>
</dbReference>
<comment type="pathway">
    <text evidence="1">Cofactor biosynthesis; riboflavin biosynthesis.</text>
</comment>
<evidence type="ECO:0000313" key="5">
    <source>
        <dbReference type="EMBL" id="GAA4406415.1"/>
    </source>
</evidence>
<evidence type="ECO:0000256" key="3">
    <source>
        <dbReference type="ARBA" id="ARBA00023002"/>
    </source>
</evidence>
<protein>
    <submittedName>
        <fullName evidence="5">Pyrimidine reductase family protein</fullName>
    </submittedName>
</protein>
<comment type="caution">
    <text evidence="5">The sequence shown here is derived from an EMBL/GenBank/DDBJ whole genome shotgun (WGS) entry which is preliminary data.</text>
</comment>
<proteinExistence type="predicted"/>
<dbReference type="InterPro" id="IPR050765">
    <property type="entry name" value="Riboflavin_Biosynth_HTPR"/>
</dbReference>
<dbReference type="InterPro" id="IPR002734">
    <property type="entry name" value="RibDG_C"/>
</dbReference>
<evidence type="ECO:0000256" key="1">
    <source>
        <dbReference type="ARBA" id="ARBA00005104"/>
    </source>
</evidence>
<keyword evidence="2" id="KW-0521">NADP</keyword>
<evidence type="ECO:0000313" key="6">
    <source>
        <dbReference type="Proteomes" id="UP001500635"/>
    </source>
</evidence>
<dbReference type="SUPFAM" id="SSF53597">
    <property type="entry name" value="Dihydrofolate reductase-like"/>
    <property type="match status" value="1"/>
</dbReference>
<evidence type="ECO:0000256" key="2">
    <source>
        <dbReference type="ARBA" id="ARBA00022857"/>
    </source>
</evidence>
<feature type="domain" description="Bacterial bifunctional deaminase-reductase C-terminal" evidence="4">
    <location>
        <begin position="26"/>
        <end position="220"/>
    </location>
</feature>
<dbReference type="Pfam" id="PF01872">
    <property type="entry name" value="RibD_C"/>
    <property type="match status" value="1"/>
</dbReference>